<dbReference type="EMBL" id="JAHFXF010001074">
    <property type="protein sequence ID" value="KAG9677097.1"/>
    <property type="molecule type" value="Genomic_DNA"/>
</dbReference>
<evidence type="ECO:0000256" key="1">
    <source>
        <dbReference type="SAM" id="MobiDB-lite"/>
    </source>
</evidence>
<gene>
    <name evidence="2" type="ORF">KCU76_g15839</name>
</gene>
<proteinExistence type="predicted"/>
<protein>
    <submittedName>
        <fullName evidence="2">Uncharacterized protein</fullName>
    </submittedName>
</protein>
<name>A0A9P8E3M0_AURME</name>
<evidence type="ECO:0000313" key="2">
    <source>
        <dbReference type="EMBL" id="KAG9677097.1"/>
    </source>
</evidence>
<comment type="caution">
    <text evidence="2">The sequence shown here is derived from an EMBL/GenBank/DDBJ whole genome shotgun (WGS) entry which is preliminary data.</text>
</comment>
<feature type="region of interest" description="Disordered" evidence="1">
    <location>
        <begin position="1"/>
        <end position="34"/>
    </location>
</feature>
<sequence length="153" mass="17346">MTPATEDWSEIGTIVSDTTESPNDTPPTFSRQEVEGARDLADAFSQSLDMLLNEFHVEKAANAVLSAKWSASASEQCKKFMENIMDTICDPEEEEEEEYAEEVVKEDEKEEPKDEAFEAIMGNMGAEVTLADIVRLVFLWTKSERFWDIQRPV</sequence>
<feature type="compositionally biased region" description="Polar residues" evidence="1">
    <location>
        <begin position="15"/>
        <end position="31"/>
    </location>
</feature>
<dbReference type="Proteomes" id="UP000779574">
    <property type="component" value="Unassembled WGS sequence"/>
</dbReference>
<reference evidence="2" key="1">
    <citation type="journal article" date="2021" name="J Fungi (Basel)">
        <title>Virulence traits and population genomics of the black yeast Aureobasidium melanogenum.</title>
        <authorList>
            <person name="Cernosa A."/>
            <person name="Sun X."/>
            <person name="Gostincar C."/>
            <person name="Fang C."/>
            <person name="Gunde-Cimerman N."/>
            <person name="Song Z."/>
        </authorList>
    </citation>
    <scope>NUCLEOTIDE SEQUENCE</scope>
    <source>
        <strain evidence="2">EXF-9911</strain>
    </source>
</reference>
<feature type="non-terminal residue" evidence="2">
    <location>
        <position position="153"/>
    </location>
</feature>
<reference evidence="2" key="2">
    <citation type="submission" date="2021-08" db="EMBL/GenBank/DDBJ databases">
        <authorList>
            <person name="Gostincar C."/>
            <person name="Sun X."/>
            <person name="Song Z."/>
            <person name="Gunde-Cimerman N."/>
        </authorList>
    </citation>
    <scope>NUCLEOTIDE SEQUENCE</scope>
    <source>
        <strain evidence="2">EXF-9911</strain>
    </source>
</reference>
<organism evidence="2 3">
    <name type="scientific">Aureobasidium melanogenum</name>
    <name type="common">Aureobasidium pullulans var. melanogenum</name>
    <dbReference type="NCBI Taxonomy" id="46634"/>
    <lineage>
        <taxon>Eukaryota</taxon>
        <taxon>Fungi</taxon>
        <taxon>Dikarya</taxon>
        <taxon>Ascomycota</taxon>
        <taxon>Pezizomycotina</taxon>
        <taxon>Dothideomycetes</taxon>
        <taxon>Dothideomycetidae</taxon>
        <taxon>Dothideales</taxon>
        <taxon>Saccotheciaceae</taxon>
        <taxon>Aureobasidium</taxon>
    </lineage>
</organism>
<dbReference type="AlphaFoldDB" id="A0A9P8E3M0"/>
<accession>A0A9P8E3M0</accession>
<evidence type="ECO:0000313" key="3">
    <source>
        <dbReference type="Proteomes" id="UP000779574"/>
    </source>
</evidence>